<comment type="catalytic activity">
    <reaction evidence="13">
        <text>(5Z,8Z,11Z,14Z)-eicosatetraenoyl-CoA + H2O = (5Z,8Z,11Z,14Z)-eicosatetraenoate + CoA + H(+)</text>
        <dbReference type="Rhea" id="RHEA:40151"/>
        <dbReference type="ChEBI" id="CHEBI:15377"/>
        <dbReference type="ChEBI" id="CHEBI:15378"/>
        <dbReference type="ChEBI" id="CHEBI:32395"/>
        <dbReference type="ChEBI" id="CHEBI:57287"/>
        <dbReference type="ChEBI" id="CHEBI:57368"/>
    </reaction>
    <physiologicalReaction direction="left-to-right" evidence="13">
        <dbReference type="Rhea" id="RHEA:40152"/>
    </physiologicalReaction>
</comment>
<evidence type="ECO:0000259" key="24">
    <source>
        <dbReference type="Pfam" id="PF03061"/>
    </source>
</evidence>
<dbReference type="InterPro" id="IPR006683">
    <property type="entry name" value="Thioestr_dom"/>
</dbReference>
<dbReference type="InterPro" id="IPR052365">
    <property type="entry name" value="THEM4/THEM5_acyl-CoA_thioest"/>
</dbReference>
<dbReference type="SUPFAM" id="SSF54637">
    <property type="entry name" value="Thioesterase/thiol ester dehydrase-isomerase"/>
    <property type="match status" value="1"/>
</dbReference>
<dbReference type="CDD" id="cd03443">
    <property type="entry name" value="PaaI_thioesterase"/>
    <property type="match status" value="1"/>
</dbReference>
<sequence length="162" mass="17224">MSDLPMSRGCIVCGRDNPVGLHIQFRRTPTGVEATVRPQAHFQGFSGVLHGGVVCGLLDDAMWWAIYAQREVITMTADISVRYKKPVPVGTDLRVEASVDAARNSRLFLASGRLRDAAGEVLAEAHGKFLAAPAGLAATLTRELASGARHAEEGSATPRSEG</sequence>
<evidence type="ECO:0000256" key="19">
    <source>
        <dbReference type="ARBA" id="ARBA00047588"/>
    </source>
</evidence>
<dbReference type="AlphaFoldDB" id="A0AA35CR19"/>
<keyword evidence="12" id="KW-0966">Cell projection</keyword>
<evidence type="ECO:0000256" key="21">
    <source>
        <dbReference type="ARBA" id="ARBA00047969"/>
    </source>
</evidence>
<evidence type="ECO:0000256" key="4">
    <source>
        <dbReference type="ARBA" id="ARBA00022475"/>
    </source>
</evidence>
<dbReference type="GO" id="GO:0016020">
    <property type="term" value="C:membrane"/>
    <property type="evidence" value="ECO:0007669"/>
    <property type="project" value="UniProtKB-SubCell"/>
</dbReference>
<comment type="catalytic activity">
    <reaction evidence="20">
        <text>hexadecanoyl-CoA + H2O = hexadecanoate + CoA + H(+)</text>
        <dbReference type="Rhea" id="RHEA:16645"/>
        <dbReference type="ChEBI" id="CHEBI:7896"/>
        <dbReference type="ChEBI" id="CHEBI:15377"/>
        <dbReference type="ChEBI" id="CHEBI:15378"/>
        <dbReference type="ChEBI" id="CHEBI:57287"/>
        <dbReference type="ChEBI" id="CHEBI:57379"/>
        <dbReference type="EC" id="3.1.2.2"/>
    </reaction>
    <physiologicalReaction direction="left-to-right" evidence="20">
        <dbReference type="Rhea" id="RHEA:16646"/>
    </physiologicalReaction>
</comment>
<dbReference type="EMBL" id="AP025628">
    <property type="protein sequence ID" value="BDG62381.1"/>
    <property type="molecule type" value="Genomic_DNA"/>
</dbReference>
<keyword evidence="6" id="KW-0053">Apoptosis</keyword>
<comment type="catalytic activity">
    <reaction evidence="23">
        <text>tetradecanoyl-CoA + H2O = tetradecanoate + CoA + H(+)</text>
        <dbReference type="Rhea" id="RHEA:40119"/>
        <dbReference type="ChEBI" id="CHEBI:15377"/>
        <dbReference type="ChEBI" id="CHEBI:15378"/>
        <dbReference type="ChEBI" id="CHEBI:30807"/>
        <dbReference type="ChEBI" id="CHEBI:57287"/>
        <dbReference type="ChEBI" id="CHEBI:57385"/>
    </reaction>
    <physiologicalReaction direction="left-to-right" evidence="23">
        <dbReference type="Rhea" id="RHEA:40120"/>
    </physiologicalReaction>
</comment>
<comment type="catalytic activity">
    <reaction evidence="21">
        <text>decanoyl-CoA + H2O = decanoate + CoA + H(+)</text>
        <dbReference type="Rhea" id="RHEA:40059"/>
        <dbReference type="ChEBI" id="CHEBI:15377"/>
        <dbReference type="ChEBI" id="CHEBI:15378"/>
        <dbReference type="ChEBI" id="CHEBI:27689"/>
        <dbReference type="ChEBI" id="CHEBI:57287"/>
        <dbReference type="ChEBI" id="CHEBI:61430"/>
    </reaction>
    <physiologicalReaction direction="left-to-right" evidence="21">
        <dbReference type="Rhea" id="RHEA:40060"/>
    </physiologicalReaction>
</comment>
<evidence type="ECO:0000313" key="25">
    <source>
        <dbReference type="EMBL" id="BDG62381.1"/>
    </source>
</evidence>
<evidence type="ECO:0000256" key="18">
    <source>
        <dbReference type="ARBA" id="ARBA00043210"/>
    </source>
</evidence>
<evidence type="ECO:0000256" key="11">
    <source>
        <dbReference type="ARBA" id="ARBA00023136"/>
    </source>
</evidence>
<evidence type="ECO:0000256" key="14">
    <source>
        <dbReference type="ARBA" id="ARBA00037002"/>
    </source>
</evidence>
<evidence type="ECO:0000256" key="7">
    <source>
        <dbReference type="ARBA" id="ARBA00022801"/>
    </source>
</evidence>
<accession>A0AA35CR19</accession>
<evidence type="ECO:0000256" key="15">
    <source>
        <dbReference type="ARBA" id="ARBA00038456"/>
    </source>
</evidence>
<evidence type="ECO:0000256" key="1">
    <source>
        <dbReference type="ARBA" id="ARBA00004170"/>
    </source>
</evidence>
<dbReference type="GO" id="GO:0005737">
    <property type="term" value="C:cytoplasm"/>
    <property type="evidence" value="ECO:0007669"/>
    <property type="project" value="UniProtKB-SubCell"/>
</dbReference>
<keyword evidence="7" id="KW-0378">Hydrolase</keyword>
<dbReference type="PANTHER" id="PTHR12418">
    <property type="entry name" value="ACYL-COENZYME A THIOESTERASE THEM4"/>
    <property type="match status" value="1"/>
</dbReference>
<evidence type="ECO:0000256" key="13">
    <source>
        <dbReference type="ARBA" id="ARBA00035852"/>
    </source>
</evidence>
<dbReference type="Gene3D" id="3.10.129.10">
    <property type="entry name" value="Hotdog Thioesterase"/>
    <property type="match status" value="1"/>
</dbReference>
<keyword evidence="26" id="KW-1185">Reference proteome</keyword>
<evidence type="ECO:0000256" key="3">
    <source>
        <dbReference type="ARBA" id="ARBA00004632"/>
    </source>
</evidence>
<evidence type="ECO:0000256" key="23">
    <source>
        <dbReference type="ARBA" id="ARBA00048180"/>
    </source>
</evidence>
<comment type="catalytic activity">
    <reaction evidence="14">
        <text>(9Z)-octadecenoyl-CoA + H2O = (9Z)-octadecenoate + CoA + H(+)</text>
        <dbReference type="Rhea" id="RHEA:40139"/>
        <dbReference type="ChEBI" id="CHEBI:15377"/>
        <dbReference type="ChEBI" id="CHEBI:15378"/>
        <dbReference type="ChEBI" id="CHEBI:30823"/>
        <dbReference type="ChEBI" id="CHEBI:57287"/>
        <dbReference type="ChEBI" id="CHEBI:57387"/>
    </reaction>
    <physiologicalReaction direction="left-to-right" evidence="14">
        <dbReference type="Rhea" id="RHEA:40140"/>
    </physiologicalReaction>
</comment>
<comment type="similarity">
    <text evidence="15">Belongs to the THEM4/THEM5 thioesterase family.</text>
</comment>
<evidence type="ECO:0000256" key="17">
    <source>
        <dbReference type="ARBA" id="ARBA00040123"/>
    </source>
</evidence>
<evidence type="ECO:0000256" key="5">
    <source>
        <dbReference type="ARBA" id="ARBA00022490"/>
    </source>
</evidence>
<evidence type="ECO:0000256" key="6">
    <source>
        <dbReference type="ARBA" id="ARBA00022703"/>
    </source>
</evidence>
<evidence type="ECO:0000256" key="16">
    <source>
        <dbReference type="ARBA" id="ARBA00038848"/>
    </source>
</evidence>
<gene>
    <name evidence="25" type="ORF">caldi_34710</name>
</gene>
<reference evidence="25" key="1">
    <citation type="submission" date="2022-03" db="EMBL/GenBank/DDBJ databases">
        <title>Complete genome sequence of Caldinitratiruptor microaerophilus.</title>
        <authorList>
            <person name="Mukaiyama R."/>
            <person name="Nishiyama T."/>
            <person name="Ueda K."/>
        </authorList>
    </citation>
    <scope>NUCLEOTIDE SEQUENCE</scope>
    <source>
        <strain evidence="25">JCM 16183</strain>
    </source>
</reference>
<feature type="domain" description="Thioesterase" evidence="24">
    <location>
        <begin position="47"/>
        <end position="108"/>
    </location>
</feature>
<dbReference type="Pfam" id="PF03061">
    <property type="entry name" value="4HBT"/>
    <property type="match status" value="1"/>
</dbReference>
<evidence type="ECO:0000256" key="20">
    <source>
        <dbReference type="ARBA" id="ARBA00047734"/>
    </source>
</evidence>
<dbReference type="PANTHER" id="PTHR12418:SF19">
    <property type="entry name" value="ACYL-COENZYME A THIOESTERASE THEM4"/>
    <property type="match status" value="1"/>
</dbReference>
<keyword evidence="5" id="KW-0963">Cytoplasm</keyword>
<evidence type="ECO:0000256" key="9">
    <source>
        <dbReference type="ARBA" id="ARBA00022946"/>
    </source>
</evidence>
<evidence type="ECO:0000313" key="26">
    <source>
        <dbReference type="Proteomes" id="UP001163687"/>
    </source>
</evidence>
<dbReference type="Proteomes" id="UP001163687">
    <property type="component" value="Chromosome"/>
</dbReference>
<comment type="catalytic activity">
    <reaction evidence="19">
        <text>octanoyl-CoA + H2O = octanoate + CoA + H(+)</text>
        <dbReference type="Rhea" id="RHEA:30143"/>
        <dbReference type="ChEBI" id="CHEBI:15377"/>
        <dbReference type="ChEBI" id="CHEBI:15378"/>
        <dbReference type="ChEBI" id="CHEBI:25646"/>
        <dbReference type="ChEBI" id="CHEBI:57287"/>
        <dbReference type="ChEBI" id="CHEBI:57386"/>
    </reaction>
    <physiologicalReaction direction="left-to-right" evidence="19">
        <dbReference type="Rhea" id="RHEA:30144"/>
    </physiologicalReaction>
</comment>
<comment type="subcellular location">
    <subcellularLocation>
        <location evidence="3">Cell projection</location>
        <location evidence="3">Ruffle membrane</location>
    </subcellularLocation>
    <subcellularLocation>
        <location evidence="2">Cytoplasm</location>
    </subcellularLocation>
    <subcellularLocation>
        <location evidence="1">Membrane</location>
        <topology evidence="1">Peripheral membrane protein</topology>
    </subcellularLocation>
</comment>
<keyword evidence="11" id="KW-0472">Membrane</keyword>
<keyword evidence="4" id="KW-1003">Cell membrane</keyword>
<organism evidence="25 26">
    <name type="scientific">Caldinitratiruptor microaerophilus</name>
    <dbReference type="NCBI Taxonomy" id="671077"/>
    <lineage>
        <taxon>Bacteria</taxon>
        <taxon>Bacillati</taxon>
        <taxon>Bacillota</taxon>
        <taxon>Clostridia</taxon>
        <taxon>Eubacteriales</taxon>
        <taxon>Symbiobacteriaceae</taxon>
        <taxon>Caldinitratiruptor</taxon>
    </lineage>
</organism>
<evidence type="ECO:0000256" key="10">
    <source>
        <dbReference type="ARBA" id="ARBA00023098"/>
    </source>
</evidence>
<keyword evidence="10" id="KW-0443">Lipid metabolism</keyword>
<evidence type="ECO:0000256" key="2">
    <source>
        <dbReference type="ARBA" id="ARBA00004496"/>
    </source>
</evidence>
<dbReference type="EC" id="3.1.2.2" evidence="16"/>
<dbReference type="GO" id="GO:0016787">
    <property type="term" value="F:hydrolase activity"/>
    <property type="evidence" value="ECO:0007669"/>
    <property type="project" value="UniProtKB-KW"/>
</dbReference>
<evidence type="ECO:0000256" key="8">
    <source>
        <dbReference type="ARBA" id="ARBA00022832"/>
    </source>
</evidence>
<name>A0AA35CR19_9FIRM</name>
<keyword evidence="9" id="KW-0809">Transit peptide</keyword>
<proteinExistence type="inferred from homology"/>
<evidence type="ECO:0000256" key="22">
    <source>
        <dbReference type="ARBA" id="ARBA00048074"/>
    </source>
</evidence>
<evidence type="ECO:0000256" key="12">
    <source>
        <dbReference type="ARBA" id="ARBA00023273"/>
    </source>
</evidence>
<dbReference type="KEGG" id="cmic:caldi_34710"/>
<keyword evidence="8" id="KW-0276">Fatty acid metabolism</keyword>
<comment type="catalytic activity">
    <reaction evidence="22">
        <text>dodecanoyl-CoA + H2O = dodecanoate + CoA + H(+)</text>
        <dbReference type="Rhea" id="RHEA:30135"/>
        <dbReference type="ChEBI" id="CHEBI:15377"/>
        <dbReference type="ChEBI" id="CHEBI:15378"/>
        <dbReference type="ChEBI" id="CHEBI:18262"/>
        <dbReference type="ChEBI" id="CHEBI:57287"/>
        <dbReference type="ChEBI" id="CHEBI:57375"/>
    </reaction>
    <physiologicalReaction direction="left-to-right" evidence="22">
        <dbReference type="Rhea" id="RHEA:30136"/>
    </physiologicalReaction>
</comment>
<dbReference type="GO" id="GO:0006631">
    <property type="term" value="P:fatty acid metabolic process"/>
    <property type="evidence" value="ECO:0007669"/>
    <property type="project" value="UniProtKB-KW"/>
</dbReference>
<protein>
    <recommendedName>
        <fullName evidence="17">Acyl-coenzyme A thioesterase THEM4</fullName>
        <ecNumber evidence="16">3.1.2.2</ecNumber>
    </recommendedName>
    <alternativeName>
        <fullName evidence="18">Thioesterase superfamily member 4</fullName>
    </alternativeName>
</protein>
<dbReference type="InterPro" id="IPR029069">
    <property type="entry name" value="HotDog_dom_sf"/>
</dbReference>